<dbReference type="Proteomes" id="UP000215914">
    <property type="component" value="Unassembled WGS sequence"/>
</dbReference>
<evidence type="ECO:0000313" key="2">
    <source>
        <dbReference type="EMBL" id="KAF5806475.1"/>
    </source>
</evidence>
<dbReference type="InterPro" id="IPR050253">
    <property type="entry name" value="Seed_Storage-Functional"/>
</dbReference>
<protein>
    <submittedName>
        <fullName evidence="2">RmlC-like cupin domain superfamily, rmlC-like jelly roll protein</fullName>
    </submittedName>
</protein>
<keyword evidence="3" id="KW-1185">Reference proteome</keyword>
<dbReference type="Gramene" id="mRNA:HanXRQr2_Chr05g0221921">
    <property type="protein sequence ID" value="mRNA:HanXRQr2_Chr05g0221921"/>
    <property type="gene ID" value="HanXRQr2_Chr05g0221921"/>
</dbReference>
<evidence type="ECO:0000313" key="3">
    <source>
        <dbReference type="Proteomes" id="UP000215914"/>
    </source>
</evidence>
<dbReference type="EMBL" id="MNCJ02000320">
    <property type="protein sequence ID" value="KAF5806475.1"/>
    <property type="molecule type" value="Genomic_DNA"/>
</dbReference>
<proteinExistence type="predicted"/>
<dbReference type="InterPro" id="IPR014710">
    <property type="entry name" value="RmlC-like_jellyroll"/>
</dbReference>
<dbReference type="AlphaFoldDB" id="A0A9K3J0U1"/>
<comment type="caution">
    <text evidence="2">The sequence shown here is derived from an EMBL/GenBank/DDBJ whole genome shotgun (WGS) entry which is preliminary data.</text>
</comment>
<organism evidence="2 3">
    <name type="scientific">Helianthus annuus</name>
    <name type="common">Common sunflower</name>
    <dbReference type="NCBI Taxonomy" id="4232"/>
    <lineage>
        <taxon>Eukaryota</taxon>
        <taxon>Viridiplantae</taxon>
        <taxon>Streptophyta</taxon>
        <taxon>Embryophyta</taxon>
        <taxon>Tracheophyta</taxon>
        <taxon>Spermatophyta</taxon>
        <taxon>Magnoliopsida</taxon>
        <taxon>eudicotyledons</taxon>
        <taxon>Gunneridae</taxon>
        <taxon>Pentapetalae</taxon>
        <taxon>asterids</taxon>
        <taxon>campanulids</taxon>
        <taxon>Asterales</taxon>
        <taxon>Asteraceae</taxon>
        <taxon>Asteroideae</taxon>
        <taxon>Heliantheae alliance</taxon>
        <taxon>Heliantheae</taxon>
        <taxon>Helianthus</taxon>
    </lineage>
</organism>
<evidence type="ECO:0000256" key="1">
    <source>
        <dbReference type="SAM" id="Phobius"/>
    </source>
</evidence>
<keyword evidence="1" id="KW-1133">Transmembrane helix</keyword>
<gene>
    <name evidence="2" type="ORF">HanXRQr2_Chr05g0221921</name>
</gene>
<keyword evidence="1" id="KW-0812">Transmembrane</keyword>
<dbReference type="PANTHER" id="PTHR31189:SF13">
    <property type="entry name" value="CUPINCIN"/>
    <property type="match status" value="1"/>
</dbReference>
<sequence>MMITFNIGVKAQFWVQNRNHGKEASNGRYFGIGLIINSSWKAHFLVNLITSAIMVLWCLLAGMIKKKAGFDFFNGIEKYRSAFLKAEPQAFVVPNHWDANVLFYVANGQGTITLIEGDSRQSHNIKRGELFYVSV</sequence>
<keyword evidence="1" id="KW-0472">Membrane</keyword>
<dbReference type="Gene3D" id="2.60.120.10">
    <property type="entry name" value="Jelly Rolls"/>
    <property type="match status" value="1"/>
</dbReference>
<reference evidence="2" key="1">
    <citation type="journal article" date="2017" name="Nature">
        <title>The sunflower genome provides insights into oil metabolism, flowering and Asterid evolution.</title>
        <authorList>
            <person name="Badouin H."/>
            <person name="Gouzy J."/>
            <person name="Grassa C.J."/>
            <person name="Murat F."/>
            <person name="Staton S.E."/>
            <person name="Cottret L."/>
            <person name="Lelandais-Briere C."/>
            <person name="Owens G.L."/>
            <person name="Carrere S."/>
            <person name="Mayjonade B."/>
            <person name="Legrand L."/>
            <person name="Gill N."/>
            <person name="Kane N.C."/>
            <person name="Bowers J.E."/>
            <person name="Hubner S."/>
            <person name="Bellec A."/>
            <person name="Berard A."/>
            <person name="Berges H."/>
            <person name="Blanchet N."/>
            <person name="Boniface M.C."/>
            <person name="Brunel D."/>
            <person name="Catrice O."/>
            <person name="Chaidir N."/>
            <person name="Claudel C."/>
            <person name="Donnadieu C."/>
            <person name="Faraut T."/>
            <person name="Fievet G."/>
            <person name="Helmstetter N."/>
            <person name="King M."/>
            <person name="Knapp S.J."/>
            <person name="Lai Z."/>
            <person name="Le Paslier M.C."/>
            <person name="Lippi Y."/>
            <person name="Lorenzon L."/>
            <person name="Mandel J.R."/>
            <person name="Marage G."/>
            <person name="Marchand G."/>
            <person name="Marquand E."/>
            <person name="Bret-Mestries E."/>
            <person name="Morien E."/>
            <person name="Nambeesan S."/>
            <person name="Nguyen T."/>
            <person name="Pegot-Espagnet P."/>
            <person name="Pouilly N."/>
            <person name="Raftis F."/>
            <person name="Sallet E."/>
            <person name="Schiex T."/>
            <person name="Thomas J."/>
            <person name="Vandecasteele C."/>
            <person name="Vares D."/>
            <person name="Vear F."/>
            <person name="Vautrin S."/>
            <person name="Crespi M."/>
            <person name="Mangin B."/>
            <person name="Burke J.M."/>
            <person name="Salse J."/>
            <person name="Munos S."/>
            <person name="Vincourt P."/>
            <person name="Rieseberg L.H."/>
            <person name="Langlade N.B."/>
        </authorList>
    </citation>
    <scope>NUCLEOTIDE SEQUENCE</scope>
    <source>
        <tissue evidence="2">Leaves</tissue>
    </source>
</reference>
<accession>A0A9K3J0U1</accession>
<dbReference type="SUPFAM" id="SSF51182">
    <property type="entry name" value="RmlC-like cupins"/>
    <property type="match status" value="1"/>
</dbReference>
<dbReference type="InterPro" id="IPR011051">
    <property type="entry name" value="RmlC_Cupin_sf"/>
</dbReference>
<dbReference type="PANTHER" id="PTHR31189">
    <property type="entry name" value="OS03G0336100 PROTEIN-RELATED"/>
    <property type="match status" value="1"/>
</dbReference>
<feature type="transmembrane region" description="Helical" evidence="1">
    <location>
        <begin position="44"/>
        <end position="64"/>
    </location>
</feature>
<reference evidence="2" key="2">
    <citation type="submission" date="2020-06" db="EMBL/GenBank/DDBJ databases">
        <title>Helianthus annuus Genome sequencing and assembly Release 2.</title>
        <authorList>
            <person name="Gouzy J."/>
            <person name="Langlade N."/>
            <person name="Munos S."/>
        </authorList>
    </citation>
    <scope>NUCLEOTIDE SEQUENCE</scope>
    <source>
        <tissue evidence="2">Leaves</tissue>
    </source>
</reference>
<name>A0A9K3J0U1_HELAN</name>